<organism evidence="10 11">
    <name type="scientific">Candidatus Wallbacteria bacterium HGW-Wallbacteria-1</name>
    <dbReference type="NCBI Taxonomy" id="2013854"/>
    <lineage>
        <taxon>Bacteria</taxon>
        <taxon>Candidatus Walliibacteriota</taxon>
    </lineage>
</organism>
<evidence type="ECO:0000313" key="11">
    <source>
        <dbReference type="Proteomes" id="UP000233256"/>
    </source>
</evidence>
<keyword evidence="5 9" id="KW-0812">Transmembrane</keyword>
<feature type="transmembrane region" description="Helical" evidence="9">
    <location>
        <begin position="116"/>
        <end position="133"/>
    </location>
</feature>
<evidence type="ECO:0000256" key="4">
    <source>
        <dbReference type="ARBA" id="ARBA00022519"/>
    </source>
</evidence>
<dbReference type="AlphaFoldDB" id="A0A2N1PI50"/>
<feature type="transmembrane region" description="Helical" evidence="9">
    <location>
        <begin position="86"/>
        <end position="104"/>
    </location>
</feature>
<dbReference type="Proteomes" id="UP000233256">
    <property type="component" value="Unassembled WGS sequence"/>
</dbReference>
<reference evidence="10 11" key="1">
    <citation type="journal article" date="2017" name="ISME J.">
        <title>Potential for microbial H2 and metal transformations associated with novel bacteria and archaea in deep terrestrial subsurface sediments.</title>
        <authorList>
            <person name="Hernsdorf A.W."/>
            <person name="Amano Y."/>
            <person name="Miyakawa K."/>
            <person name="Ise K."/>
            <person name="Suzuki Y."/>
            <person name="Anantharaman K."/>
            <person name="Probst A."/>
            <person name="Burstein D."/>
            <person name="Thomas B.C."/>
            <person name="Banfield J.F."/>
        </authorList>
    </citation>
    <scope>NUCLEOTIDE SEQUENCE [LARGE SCALE GENOMIC DNA]</scope>
    <source>
        <strain evidence="10">HGW-Wallbacteria-1</strain>
    </source>
</reference>
<dbReference type="EMBL" id="PGXC01000076">
    <property type="protein sequence ID" value="PKK87996.1"/>
    <property type="molecule type" value="Genomic_DNA"/>
</dbReference>
<dbReference type="InterPro" id="IPR007272">
    <property type="entry name" value="Sulf_transp_TsuA/YedE"/>
</dbReference>
<comment type="similarity">
    <text evidence="8">Belongs to the TsuA/YedE (TC 9.B.102) family.</text>
</comment>
<dbReference type="GO" id="GO:0005886">
    <property type="term" value="C:plasma membrane"/>
    <property type="evidence" value="ECO:0007669"/>
    <property type="project" value="UniProtKB-SubCell"/>
</dbReference>
<accession>A0A2N1PI50</accession>
<evidence type="ECO:0000256" key="9">
    <source>
        <dbReference type="SAM" id="Phobius"/>
    </source>
</evidence>
<keyword evidence="2" id="KW-0813">Transport</keyword>
<evidence type="ECO:0000256" key="8">
    <source>
        <dbReference type="ARBA" id="ARBA00035655"/>
    </source>
</evidence>
<sequence>MEEKEKKQSLWEFYFKREWSYTTGAVLLSILAVSLVLVTGQAWGVTGVFHVWGGKVLSWFGINADAFPGFNGAVGKYIFANSQVSLTNLGIVLGALLSVLLAASFKYKKIKSRKQVVAAILGGLLMGIGARIAGGCNIGNFFSGIPAFSLAGWIFMVFIFLGAFIGSKMLKKWFM</sequence>
<evidence type="ECO:0000256" key="5">
    <source>
        <dbReference type="ARBA" id="ARBA00022692"/>
    </source>
</evidence>
<evidence type="ECO:0000313" key="10">
    <source>
        <dbReference type="EMBL" id="PKK87996.1"/>
    </source>
</evidence>
<proteinExistence type="inferred from homology"/>
<evidence type="ECO:0000256" key="2">
    <source>
        <dbReference type="ARBA" id="ARBA00022448"/>
    </source>
</evidence>
<comment type="subcellular location">
    <subcellularLocation>
        <location evidence="1">Cell inner membrane</location>
        <topology evidence="1">Multi-pass membrane protein</topology>
    </subcellularLocation>
</comment>
<keyword evidence="4" id="KW-0997">Cell inner membrane</keyword>
<evidence type="ECO:0000256" key="3">
    <source>
        <dbReference type="ARBA" id="ARBA00022475"/>
    </source>
</evidence>
<evidence type="ECO:0000256" key="7">
    <source>
        <dbReference type="ARBA" id="ARBA00023136"/>
    </source>
</evidence>
<dbReference type="PANTHER" id="PTHR30574:SF1">
    <property type="entry name" value="SULPHUR TRANSPORT DOMAIN-CONTAINING PROTEIN"/>
    <property type="match status" value="1"/>
</dbReference>
<name>A0A2N1PI50_9BACT</name>
<feature type="transmembrane region" description="Helical" evidence="9">
    <location>
        <begin position="21"/>
        <end position="43"/>
    </location>
</feature>
<evidence type="ECO:0000256" key="1">
    <source>
        <dbReference type="ARBA" id="ARBA00004429"/>
    </source>
</evidence>
<protein>
    <submittedName>
        <fullName evidence="10">YeeE/YedE family protein</fullName>
    </submittedName>
</protein>
<dbReference type="Pfam" id="PF04143">
    <property type="entry name" value="Sulf_transp"/>
    <property type="match status" value="1"/>
</dbReference>
<keyword evidence="3" id="KW-1003">Cell membrane</keyword>
<comment type="caution">
    <text evidence="10">The sequence shown here is derived from an EMBL/GenBank/DDBJ whole genome shotgun (WGS) entry which is preliminary data.</text>
</comment>
<dbReference type="PANTHER" id="PTHR30574">
    <property type="entry name" value="INNER MEMBRANE PROTEIN YEDE"/>
    <property type="match status" value="1"/>
</dbReference>
<gene>
    <name evidence="10" type="ORF">CVV64_20695</name>
</gene>
<keyword evidence="6 9" id="KW-1133">Transmembrane helix</keyword>
<feature type="transmembrane region" description="Helical" evidence="9">
    <location>
        <begin position="145"/>
        <end position="165"/>
    </location>
</feature>
<keyword evidence="7 9" id="KW-0472">Membrane</keyword>
<evidence type="ECO:0000256" key="6">
    <source>
        <dbReference type="ARBA" id="ARBA00022989"/>
    </source>
</evidence>